<protein>
    <submittedName>
        <fullName evidence="2">Uncharacterized protein</fullName>
    </submittedName>
</protein>
<evidence type="ECO:0000256" key="1">
    <source>
        <dbReference type="SAM" id="Phobius"/>
    </source>
</evidence>
<organism evidence="2 3">
    <name type="scientific">Roseateles amylovorans</name>
    <dbReference type="NCBI Taxonomy" id="2978473"/>
    <lineage>
        <taxon>Bacteria</taxon>
        <taxon>Pseudomonadati</taxon>
        <taxon>Pseudomonadota</taxon>
        <taxon>Betaproteobacteria</taxon>
        <taxon>Burkholderiales</taxon>
        <taxon>Sphaerotilaceae</taxon>
        <taxon>Roseateles</taxon>
    </lineage>
</organism>
<proteinExistence type="predicted"/>
<keyword evidence="1" id="KW-0812">Transmembrane</keyword>
<gene>
    <name evidence="2" type="ORF">N4261_22690</name>
</gene>
<feature type="transmembrane region" description="Helical" evidence="1">
    <location>
        <begin position="6"/>
        <end position="32"/>
    </location>
</feature>
<feature type="transmembrane region" description="Helical" evidence="1">
    <location>
        <begin position="69"/>
        <end position="88"/>
    </location>
</feature>
<dbReference type="EMBL" id="CP104562">
    <property type="protein sequence ID" value="UXH77757.1"/>
    <property type="molecule type" value="Genomic_DNA"/>
</dbReference>
<keyword evidence="3" id="KW-1185">Reference proteome</keyword>
<sequence length="90" mass="9885">MNFLDAFWHFGNLFLPAWVVAALMAVSIKALWRQDSNGLTWRQLAWWGGLGGSMGTLAALLLLGRDGSMAGYGLMLVGVTLPQWGLSFKR</sequence>
<dbReference type="RefSeq" id="WP_261757512.1">
    <property type="nucleotide sequence ID" value="NZ_CP104562.2"/>
</dbReference>
<dbReference type="Proteomes" id="UP001064933">
    <property type="component" value="Chromosome"/>
</dbReference>
<evidence type="ECO:0000313" key="3">
    <source>
        <dbReference type="Proteomes" id="UP001064933"/>
    </source>
</evidence>
<accession>A0ABY6AXQ1</accession>
<reference evidence="2" key="1">
    <citation type="submission" date="2022-10" db="EMBL/GenBank/DDBJ databases">
        <title>Characterization and whole genome sequencing of a new Roseateles species, isolated from fresh water.</title>
        <authorList>
            <person name="Guliayeva D.Y."/>
            <person name="Akhremchuk A.E."/>
            <person name="Sikolenko M.A."/>
            <person name="Valentovich L.N."/>
            <person name="Sidarenka A.V."/>
        </authorList>
    </citation>
    <scope>NUCLEOTIDE SEQUENCE</scope>
    <source>
        <strain evidence="2">BIM B-1768</strain>
    </source>
</reference>
<evidence type="ECO:0000313" key="2">
    <source>
        <dbReference type="EMBL" id="UXH77757.1"/>
    </source>
</evidence>
<feature type="transmembrane region" description="Helical" evidence="1">
    <location>
        <begin position="44"/>
        <end position="63"/>
    </location>
</feature>
<keyword evidence="1" id="KW-0472">Membrane</keyword>
<name>A0ABY6AXQ1_9BURK</name>
<keyword evidence="1" id="KW-1133">Transmembrane helix</keyword>